<dbReference type="Pfam" id="PF08386">
    <property type="entry name" value="Abhydrolase_4"/>
    <property type="match status" value="1"/>
</dbReference>
<dbReference type="GO" id="GO:0016787">
    <property type="term" value="F:hydrolase activity"/>
    <property type="evidence" value="ECO:0007669"/>
    <property type="project" value="UniProtKB-KW"/>
</dbReference>
<dbReference type="InterPro" id="IPR013595">
    <property type="entry name" value="Pept_S33_TAP-like_C"/>
</dbReference>
<dbReference type="PANTHER" id="PTHR43248">
    <property type="entry name" value="2-SUCCINYL-6-HYDROXY-2,4-CYCLOHEXADIENE-1-CARBOXYLATE SYNTHASE"/>
    <property type="match status" value="1"/>
</dbReference>
<evidence type="ECO:0000313" key="6">
    <source>
        <dbReference type="EMBL" id="KAF6832741.1"/>
    </source>
</evidence>
<keyword evidence="4" id="KW-0732">Signal</keyword>
<accession>A0A8H6NHK1</accession>
<comment type="caution">
    <text evidence="6">The sequence shown here is derived from an EMBL/GenBank/DDBJ whole genome shotgun (WGS) entry which is preliminary data.</text>
</comment>
<dbReference type="AlphaFoldDB" id="A0A8H6NHK1"/>
<name>A0A8H6NHK1_9PEZI</name>
<dbReference type="Proteomes" id="UP000654918">
    <property type="component" value="Unassembled WGS sequence"/>
</dbReference>
<keyword evidence="7" id="KW-1185">Reference proteome</keyword>
<organism evidence="6 7">
    <name type="scientific">Colletotrichum plurivorum</name>
    <dbReference type="NCBI Taxonomy" id="2175906"/>
    <lineage>
        <taxon>Eukaryota</taxon>
        <taxon>Fungi</taxon>
        <taxon>Dikarya</taxon>
        <taxon>Ascomycota</taxon>
        <taxon>Pezizomycotina</taxon>
        <taxon>Sordariomycetes</taxon>
        <taxon>Hypocreomycetidae</taxon>
        <taxon>Glomerellales</taxon>
        <taxon>Glomerellaceae</taxon>
        <taxon>Colletotrichum</taxon>
        <taxon>Colletotrichum orchidearum species complex</taxon>
    </lineage>
</organism>
<feature type="signal peptide" evidence="4">
    <location>
        <begin position="1"/>
        <end position="19"/>
    </location>
</feature>
<evidence type="ECO:0000256" key="2">
    <source>
        <dbReference type="ARBA" id="ARBA00022801"/>
    </source>
</evidence>
<feature type="domain" description="Peptidase S33 tripeptidyl aminopeptidase-like C-terminal" evidence="5">
    <location>
        <begin position="453"/>
        <end position="565"/>
    </location>
</feature>
<evidence type="ECO:0000313" key="7">
    <source>
        <dbReference type="Proteomes" id="UP000654918"/>
    </source>
</evidence>
<evidence type="ECO:0000256" key="1">
    <source>
        <dbReference type="ARBA" id="ARBA00010088"/>
    </source>
</evidence>
<evidence type="ECO:0000256" key="3">
    <source>
        <dbReference type="SAM" id="MobiDB-lite"/>
    </source>
</evidence>
<proteinExistence type="inferred from homology"/>
<dbReference type="SUPFAM" id="SSF53474">
    <property type="entry name" value="alpha/beta-Hydrolases"/>
    <property type="match status" value="1"/>
</dbReference>
<sequence length="598" mass="64824">MKRISLALAGLITAASAIATPEPNDFDWSTITPSRKLEYHPCYTEHKCARLIVPLDWLDKSNPHTIALAIVKLPAKVPDSDPAFGGSIFTNPGGPGGSGVTNLLHEGHIYQETADTETRKYEILSWDPRGVQFTSPRADCYEDLFARGTDAIQRMALGPIGASPDALRRQWARGQGYGRICSESAVNGSIIPFASTASVARDMVEMLDRIQELRDEEAEAAQGGYDGEDSQKPMQARGEKKPLRLQYWGFSYGSALGNTFASMFPGRVGRMIVDGIVDIDDYMAGGWLTNLQDTEELVEYFYKTCHSAGPDKCALARPSDSSSQDIRSRVDDLVARLDAEPIHVLDGKLTHILTGYDAVNAFTRPLYSPYDAFPRLARRLDDAVRGNYTSLIAKTTESLPQLDQACAHPNATAPPSSLGDGGQAVLCGDGEDSTGMSMAEYATYAEKLKEQSPTFAGYWSQIRLACTGWGVRPKWRYMGPFGTPAHDAAGVEGKPAAPLLFLSSRLDPVTPLRNARRMSEAHAGSVVVVQESAGHCTMATGSRCTTAVIRKYLEHGEVPAEETVCEADCGPWDGDACLPSTRGVSIAGLGPPHEMHTW</sequence>
<evidence type="ECO:0000259" key="5">
    <source>
        <dbReference type="Pfam" id="PF08386"/>
    </source>
</evidence>
<keyword evidence="2" id="KW-0378">Hydrolase</keyword>
<dbReference type="PANTHER" id="PTHR43248:SF25">
    <property type="entry name" value="AB HYDROLASE-1 DOMAIN-CONTAINING PROTEIN-RELATED"/>
    <property type="match status" value="1"/>
</dbReference>
<evidence type="ECO:0000256" key="4">
    <source>
        <dbReference type="SAM" id="SignalP"/>
    </source>
</evidence>
<dbReference type="InterPro" id="IPR029058">
    <property type="entry name" value="AB_hydrolase_fold"/>
</dbReference>
<feature type="chain" id="PRO_5034601523" evidence="4">
    <location>
        <begin position="20"/>
        <end position="598"/>
    </location>
</feature>
<dbReference type="EMBL" id="WIGO01000066">
    <property type="protein sequence ID" value="KAF6832741.1"/>
    <property type="molecule type" value="Genomic_DNA"/>
</dbReference>
<reference evidence="6" key="1">
    <citation type="journal article" date="2020" name="Phytopathology">
        <title>Genome Sequence Resources of Colletotrichum truncatum, C. plurivorum, C. musicola, and C. sojae: Four Species Pathogenic to Soybean (Glycine max).</title>
        <authorList>
            <person name="Rogerio F."/>
            <person name="Boufleur T.R."/>
            <person name="Ciampi-Guillardi M."/>
            <person name="Sukno S.A."/>
            <person name="Thon M.R."/>
            <person name="Massola Junior N.S."/>
            <person name="Baroncelli R."/>
        </authorList>
    </citation>
    <scope>NUCLEOTIDE SEQUENCE</scope>
    <source>
        <strain evidence="6">LFN00145</strain>
    </source>
</reference>
<protein>
    <submittedName>
        <fullName evidence="6">Peptidase tripeptidyl-peptidase protein</fullName>
    </submittedName>
</protein>
<comment type="similarity">
    <text evidence="1">Belongs to the peptidase S33 family.</text>
</comment>
<gene>
    <name evidence="6" type="ORF">CPLU01_05975</name>
</gene>
<dbReference type="Gene3D" id="3.40.50.1820">
    <property type="entry name" value="alpha/beta hydrolase"/>
    <property type="match status" value="1"/>
</dbReference>
<feature type="region of interest" description="Disordered" evidence="3">
    <location>
        <begin position="217"/>
        <end position="238"/>
    </location>
</feature>
<dbReference type="InterPro" id="IPR051601">
    <property type="entry name" value="Serine_prot/Carboxylest_S33"/>
</dbReference>
<feature type="region of interest" description="Disordered" evidence="3">
    <location>
        <begin position="406"/>
        <end position="426"/>
    </location>
</feature>